<dbReference type="PANTHER" id="PTHR12673">
    <property type="entry name" value="FACIOGENITAL DYSPLASIA PROTEIN"/>
    <property type="match status" value="1"/>
</dbReference>
<dbReference type="Proteomes" id="UP001363151">
    <property type="component" value="Unassembled WGS sequence"/>
</dbReference>
<sequence length="1111" mass="119648">MVEETTPVRRSSEIETRVGTRVDNALPRTWHRDLVFARTLLGSTPIGVLWLNRLQNGQRSQACYRLAVLSEYRLFVSNGKAGMVSGFTEHAHLFDLVKVEYKPGDRTVFAFRKLRVEVDDTVVDDEQEERSERRDAAEVVASGDGFAAAYGAACDYFGVRARESVRAYVKAAAKATSGDMRIFDLGRALRDGPPKHRGRFADVDLAAVAIPLRHSTLFDAVALDGRADAAGNGGSPLGGEPARALLRALDASKTVSRVALVGCGLGGARLANLEVGGFRHLTELNVSDNGNLGGKGLAKILGDGAAFGPDALRRLEARNCGQLRCLPLRPAWATSLVHVDVARSDLGKTGSEHLGDFLGRAQALETLCVAHTNLHFQAALEQVKGNVALHGKLRMVDCSLNKVPDDVRHGAGLGHVAKSCAKLERLALVKCELPLLALDCVLSGASNRSRDAQPVDLFLGDNAMAAKHGAVFFERLSPRSKANPAIPVRSLYLDRSHMGTLAIRDLCAALAASRAPHLKVLSLRCTASKGGMFANKKKHEEMARALGDVVLRCSGLEKLYLSGGDGSGFKGDLVPAMAALEKNASIEVLDISNNACGDDALQALAFALPSNQTLLKLGLDGNGASPAALKALAEAMARNRSLVDMRVPERDAGLVATRGGDGDTAKRAIVAMKAALQRNAKAKTAKLARDKAQGKETPADDAPKKRAAAAPAPAPDEVEIEAEASPAAPQSGDAEHRMKIFEEILSSETNYVRDLGVICHIFLAPIEKHELLSRGDIDRVFGNVRELRQIHTELLSKLRKAERARRDMVFEGKGLQAIAAAVAKAHATVFAEMVPFLRAYASYCGTYTAAVACVAALSETKPKLAKFLGKARQVPQCRGLDLASFLIKPPQRLCKYPLFFNDLLKHMGSGDAERESRRRISDTLKSVQDVTNKVNSMMAIEGSQNKVFEIWEQNLDKHDSVADLVTPSRRFLFEGVVDCASKDKSPKRHHFYLFNDLLLLATPKKSLVTGDRRVNKYKRSDSDDEADAADARDLEEVRDLARSTPNGGGWLASSTQQSPVVADPGRERAPRLSDAPAAPPPPPPAQRSPKPKPPPPPPKQPKAAAPKVTRA</sequence>
<feature type="domain" description="DH" evidence="2">
    <location>
        <begin position="736"/>
        <end position="937"/>
    </location>
</feature>
<name>A0ABR1GFC0_AURAN</name>
<feature type="compositionally biased region" description="Low complexity" evidence="1">
    <location>
        <begin position="1101"/>
        <end position="1111"/>
    </location>
</feature>
<dbReference type="Gene3D" id="1.20.900.10">
    <property type="entry name" value="Dbl homology (DH) domain"/>
    <property type="match status" value="1"/>
</dbReference>
<dbReference type="InterPro" id="IPR011993">
    <property type="entry name" value="PH-like_dom_sf"/>
</dbReference>
<feature type="compositionally biased region" description="Pro residues" evidence="1">
    <location>
        <begin position="1077"/>
        <end position="1100"/>
    </location>
</feature>
<organism evidence="3 4">
    <name type="scientific">Aureococcus anophagefferens</name>
    <name type="common">Harmful bloom alga</name>
    <dbReference type="NCBI Taxonomy" id="44056"/>
    <lineage>
        <taxon>Eukaryota</taxon>
        <taxon>Sar</taxon>
        <taxon>Stramenopiles</taxon>
        <taxon>Ochrophyta</taxon>
        <taxon>Pelagophyceae</taxon>
        <taxon>Pelagomonadales</taxon>
        <taxon>Pelagomonadaceae</taxon>
        <taxon>Aureococcus</taxon>
    </lineage>
</organism>
<dbReference type="SUPFAM" id="SSF52047">
    <property type="entry name" value="RNI-like"/>
    <property type="match status" value="1"/>
</dbReference>
<dbReference type="InterPro" id="IPR000219">
    <property type="entry name" value="DH_dom"/>
</dbReference>
<dbReference type="PROSITE" id="PS50010">
    <property type="entry name" value="DH_2"/>
    <property type="match status" value="1"/>
</dbReference>
<evidence type="ECO:0000313" key="4">
    <source>
        <dbReference type="Proteomes" id="UP001363151"/>
    </source>
</evidence>
<comment type="caution">
    <text evidence="3">The sequence shown here is derived from an EMBL/GenBank/DDBJ whole genome shotgun (WGS) entry which is preliminary data.</text>
</comment>
<evidence type="ECO:0000259" key="2">
    <source>
        <dbReference type="PROSITE" id="PS50010"/>
    </source>
</evidence>
<dbReference type="InterPro" id="IPR051092">
    <property type="entry name" value="FYVE_RhoGEF_PH"/>
</dbReference>
<dbReference type="Gene3D" id="2.30.29.30">
    <property type="entry name" value="Pleckstrin-homology domain (PH domain)/Phosphotyrosine-binding domain (PTB)"/>
    <property type="match status" value="1"/>
</dbReference>
<dbReference type="EMBL" id="JBBJCI010000024">
    <property type="protein sequence ID" value="KAK7254501.1"/>
    <property type="molecule type" value="Genomic_DNA"/>
</dbReference>
<reference evidence="3 4" key="1">
    <citation type="submission" date="2024-03" db="EMBL/GenBank/DDBJ databases">
        <title>Aureococcus anophagefferens CCMP1851 and Kratosvirus quantuckense: Draft genome of a second virus-susceptible host strain in the model system.</title>
        <authorList>
            <person name="Chase E."/>
            <person name="Truchon A.R."/>
            <person name="Schepens W."/>
            <person name="Wilhelm S.W."/>
        </authorList>
    </citation>
    <scope>NUCLEOTIDE SEQUENCE [LARGE SCALE GENOMIC DNA]</scope>
    <source>
        <strain evidence="3 4">CCMP1851</strain>
    </source>
</reference>
<dbReference type="SMART" id="SM00325">
    <property type="entry name" value="RhoGEF"/>
    <property type="match status" value="1"/>
</dbReference>
<dbReference type="SMART" id="SM00368">
    <property type="entry name" value="LRR_RI"/>
    <property type="match status" value="3"/>
</dbReference>
<accession>A0ABR1GFC0</accession>
<dbReference type="PANTHER" id="PTHR12673:SF159">
    <property type="entry name" value="LD03170P"/>
    <property type="match status" value="1"/>
</dbReference>
<dbReference type="InterPro" id="IPR001611">
    <property type="entry name" value="Leu-rich_rpt"/>
</dbReference>
<dbReference type="SUPFAM" id="SSF50729">
    <property type="entry name" value="PH domain-like"/>
    <property type="match status" value="1"/>
</dbReference>
<feature type="region of interest" description="Disordered" evidence="1">
    <location>
        <begin position="1016"/>
        <end position="1111"/>
    </location>
</feature>
<evidence type="ECO:0000256" key="1">
    <source>
        <dbReference type="SAM" id="MobiDB-lite"/>
    </source>
</evidence>
<dbReference type="SUPFAM" id="SSF48065">
    <property type="entry name" value="DBL homology domain (DH-domain)"/>
    <property type="match status" value="1"/>
</dbReference>
<evidence type="ECO:0000313" key="3">
    <source>
        <dbReference type="EMBL" id="KAK7254501.1"/>
    </source>
</evidence>
<protein>
    <recommendedName>
        <fullName evidence="2">DH domain-containing protein</fullName>
    </recommendedName>
</protein>
<dbReference type="Pfam" id="PF13516">
    <property type="entry name" value="LRR_6"/>
    <property type="match status" value="2"/>
</dbReference>
<gene>
    <name evidence="3" type="ORF">SO694_00011256</name>
</gene>
<keyword evidence="4" id="KW-1185">Reference proteome</keyword>
<dbReference type="Gene3D" id="3.80.10.10">
    <property type="entry name" value="Ribonuclease Inhibitor"/>
    <property type="match status" value="1"/>
</dbReference>
<feature type="compositionally biased region" description="Basic and acidic residues" evidence="1">
    <location>
        <begin position="687"/>
        <end position="704"/>
    </location>
</feature>
<dbReference type="InterPro" id="IPR032675">
    <property type="entry name" value="LRR_dom_sf"/>
</dbReference>
<proteinExistence type="predicted"/>
<dbReference type="CDD" id="cd00160">
    <property type="entry name" value="RhoGEF"/>
    <property type="match status" value="1"/>
</dbReference>
<feature type="region of interest" description="Disordered" evidence="1">
    <location>
        <begin position="681"/>
        <end position="733"/>
    </location>
</feature>
<dbReference type="InterPro" id="IPR035899">
    <property type="entry name" value="DBL_dom_sf"/>
</dbReference>
<dbReference type="Pfam" id="PF00621">
    <property type="entry name" value="RhoGEF"/>
    <property type="match status" value="1"/>
</dbReference>
<feature type="compositionally biased region" description="Basic and acidic residues" evidence="1">
    <location>
        <begin position="1029"/>
        <end position="1041"/>
    </location>
</feature>